<dbReference type="Gene3D" id="2.170.130.10">
    <property type="entry name" value="TonB-dependent receptor, plug domain"/>
    <property type="match status" value="1"/>
</dbReference>
<evidence type="ECO:0008006" key="12">
    <source>
        <dbReference type="Google" id="ProtNLM"/>
    </source>
</evidence>
<dbReference type="InterPro" id="IPR008969">
    <property type="entry name" value="CarboxyPept-like_regulatory"/>
</dbReference>
<feature type="domain" description="TonB-dependent receptor-like beta-barrel" evidence="9">
    <location>
        <begin position="617"/>
        <end position="1116"/>
    </location>
</feature>
<dbReference type="InterPro" id="IPR037066">
    <property type="entry name" value="Plug_dom_sf"/>
</dbReference>
<dbReference type="Pfam" id="PF07715">
    <property type="entry name" value="Plug"/>
    <property type="match status" value="1"/>
</dbReference>
<evidence type="ECO:0000256" key="8">
    <source>
        <dbReference type="ARBA" id="ARBA00023237"/>
    </source>
</evidence>
<evidence type="ECO:0000256" key="3">
    <source>
        <dbReference type="ARBA" id="ARBA00022692"/>
    </source>
</evidence>
<evidence type="ECO:0000259" key="10">
    <source>
        <dbReference type="Pfam" id="PF07715"/>
    </source>
</evidence>
<evidence type="ECO:0000256" key="6">
    <source>
        <dbReference type="ARBA" id="ARBA00023136"/>
    </source>
</evidence>
<dbReference type="GO" id="GO:0009279">
    <property type="term" value="C:cell outer membrane"/>
    <property type="evidence" value="ECO:0007669"/>
    <property type="project" value="UniProtKB-SubCell"/>
</dbReference>
<evidence type="ECO:0000256" key="2">
    <source>
        <dbReference type="ARBA" id="ARBA00022448"/>
    </source>
</evidence>
<organism evidence="11">
    <name type="scientific">marine metagenome</name>
    <dbReference type="NCBI Taxonomy" id="408172"/>
    <lineage>
        <taxon>unclassified sequences</taxon>
        <taxon>metagenomes</taxon>
        <taxon>ecological metagenomes</taxon>
    </lineage>
</organism>
<dbReference type="GO" id="GO:0044718">
    <property type="term" value="P:siderophore transmembrane transport"/>
    <property type="evidence" value="ECO:0007669"/>
    <property type="project" value="TreeGrafter"/>
</dbReference>
<proteinExistence type="predicted"/>
<dbReference type="InterPro" id="IPR039426">
    <property type="entry name" value="TonB-dep_rcpt-like"/>
</dbReference>
<evidence type="ECO:0000256" key="7">
    <source>
        <dbReference type="ARBA" id="ARBA00023170"/>
    </source>
</evidence>
<keyword evidence="7" id="KW-0675">Receptor</keyword>
<keyword evidence="8" id="KW-0998">Cell outer membrane</keyword>
<keyword evidence="3" id="KW-0812">Transmembrane</keyword>
<keyword evidence="5" id="KW-0798">TonB box</keyword>
<evidence type="ECO:0000256" key="1">
    <source>
        <dbReference type="ARBA" id="ARBA00004571"/>
    </source>
</evidence>
<feature type="domain" description="TonB-dependent receptor plug" evidence="10">
    <location>
        <begin position="142"/>
        <end position="238"/>
    </location>
</feature>
<keyword evidence="2" id="KW-0813">Transport</keyword>
<accession>A0A381YQV2</accession>
<evidence type="ECO:0000256" key="4">
    <source>
        <dbReference type="ARBA" id="ARBA00022729"/>
    </source>
</evidence>
<evidence type="ECO:0000259" key="9">
    <source>
        <dbReference type="Pfam" id="PF00593"/>
    </source>
</evidence>
<sequence>MFTIEGLLTIGRTMNNKVFIKNILTCLLLLLLVAPIFAAGKGKIVGKIIDKESNESLPGVNILVLNTPFGAAADVEGYYMLLDLPVGIYDLKAQMIGYAPVVIKGVLVKSDLTTTQDISMEVEILTTEKAIVVEAVRPLVQLDQTSSRRILNSEELQNMAVSSLEDAVAQTAGGVKDAGGSLHFRGGRSSETIYLFDGIPLNDPLTGNPNDSDVPLFAIEETSVITGGFGADYGDAQSGIINVYSRSGRNVFSGDLRMTTSNGISNALVNEDPQNFTGAEFALSGPILKNKLFFALSGEINENYGRFDNQYSDLHNYTGNLSWRISDKIILTLSGLYSQANTEDGFSYSWSHTLSEDGLTEYIPTYIKQYDGGVGHVPDGIMQSGEAPDYYMTWLSTDGLQTEDIDGDNRLDMYFTTEPFADWNQNGICDDGEYYDDINGNGMYDISISYEVDLDNTGQITTADGDMIHEDFNNNFYLDFEDPVDAWYGNGQLDTEDVNGNGTLDEGEDINNNGVLDTEDVDRNGSLTSFNMFDRLPLWQRESSLWNLGLTHSLSENTYYTIRVAQYTTGLESNIIERLNEDVDHDGVLDVYYATEPFIDINGNGTQDGNEIFSDLNSNGIYDLDLAWDVDGDGDNRNEDLNGNGVLDFYNPEQDITGFDDPQDMFYDKNRNGFVDQSERDWDGDGDIDELDMRYGWLDWSDIPDEGFKHTTGNFYGVGSAHPFTFNRDHYHYDKKVRTTFKFDFVSQVNKNNKLETGFELNNHNLTNYWPPDRYGYAEHYIVKPAALSGYVKDKMEYPGFTLNIGLRAEYFKPNERYPIDETDPTWTSDDVDDWDGDGVAEQYKQWKNDAGFYIHGLNDLKNPADADNKIILAPRLGVSHHITDKAMLYFNYGRYYQRPALAYLFRNNTYNMGGGFPIVGNVNMDPEMTVAYEVGVRRELTSHAMVEAKGFYKNIFGLTDTRPIYWTVSDWYTTYYNRDYGNVRGFELILMKRPSGWANGELNYTYSVAKGKSSSVGQGYLTEWSGNIVPTFESYLSWDQRHTFNANLNFLYKSLLTSVNMNYGSGTRFTKPEQGRIILENTELLPWYLTSNMRMSYSFNVANIKGSVFLYVTNLFNLKRFRVVNDTNWYFQYSKLINQYDSNDDGKVTSADGQENFFAYMSQVDLDHDGLVDKNKLNPERGAYLHPAIYQDVRRFRLGVTVSF</sequence>
<dbReference type="SUPFAM" id="SSF56935">
    <property type="entry name" value="Porins"/>
    <property type="match status" value="1"/>
</dbReference>
<comment type="subcellular location">
    <subcellularLocation>
        <location evidence="1">Cell outer membrane</location>
        <topology evidence="1">Multi-pass membrane protein</topology>
    </subcellularLocation>
</comment>
<name>A0A381YQV2_9ZZZZ</name>
<dbReference type="Pfam" id="PF13715">
    <property type="entry name" value="CarbopepD_reg_2"/>
    <property type="match status" value="1"/>
</dbReference>
<dbReference type="SUPFAM" id="SSF49464">
    <property type="entry name" value="Carboxypeptidase regulatory domain-like"/>
    <property type="match status" value="1"/>
</dbReference>
<dbReference type="PANTHER" id="PTHR30069:SF29">
    <property type="entry name" value="HEMOGLOBIN AND HEMOGLOBIN-HAPTOGLOBIN-BINDING PROTEIN 1-RELATED"/>
    <property type="match status" value="1"/>
</dbReference>
<dbReference type="InterPro" id="IPR036942">
    <property type="entry name" value="Beta-barrel_TonB_sf"/>
</dbReference>
<reference evidence="11" key="1">
    <citation type="submission" date="2018-05" db="EMBL/GenBank/DDBJ databases">
        <authorList>
            <person name="Lanie J.A."/>
            <person name="Ng W.-L."/>
            <person name="Kazmierczak K.M."/>
            <person name="Andrzejewski T.M."/>
            <person name="Davidsen T.M."/>
            <person name="Wayne K.J."/>
            <person name="Tettelin H."/>
            <person name="Glass J.I."/>
            <person name="Rusch D."/>
            <person name="Podicherti R."/>
            <person name="Tsui H.-C.T."/>
            <person name="Winkler M.E."/>
        </authorList>
    </citation>
    <scope>NUCLEOTIDE SEQUENCE</scope>
</reference>
<evidence type="ECO:0000313" key="11">
    <source>
        <dbReference type="EMBL" id="SVA78887.1"/>
    </source>
</evidence>
<dbReference type="Pfam" id="PF00593">
    <property type="entry name" value="TonB_dep_Rec_b-barrel"/>
    <property type="match status" value="1"/>
</dbReference>
<protein>
    <recommendedName>
        <fullName evidence="12">TonB-dependent receptor plug domain-containing protein</fullName>
    </recommendedName>
</protein>
<dbReference type="Gene3D" id="2.40.170.20">
    <property type="entry name" value="TonB-dependent receptor, beta-barrel domain"/>
    <property type="match status" value="2"/>
</dbReference>
<keyword evidence="6" id="KW-0472">Membrane</keyword>
<dbReference type="AlphaFoldDB" id="A0A381YQV2"/>
<evidence type="ECO:0000256" key="5">
    <source>
        <dbReference type="ARBA" id="ARBA00023077"/>
    </source>
</evidence>
<dbReference type="EMBL" id="UINC01018721">
    <property type="protein sequence ID" value="SVA78887.1"/>
    <property type="molecule type" value="Genomic_DNA"/>
</dbReference>
<keyword evidence="4" id="KW-0732">Signal</keyword>
<dbReference type="InterPro" id="IPR000531">
    <property type="entry name" value="Beta-barrel_TonB"/>
</dbReference>
<dbReference type="PROSITE" id="PS52016">
    <property type="entry name" value="TONB_DEPENDENT_REC_3"/>
    <property type="match status" value="1"/>
</dbReference>
<dbReference type="GO" id="GO:0015344">
    <property type="term" value="F:siderophore uptake transmembrane transporter activity"/>
    <property type="evidence" value="ECO:0007669"/>
    <property type="project" value="TreeGrafter"/>
</dbReference>
<gene>
    <name evidence="11" type="ORF">METZ01_LOCUS131741</name>
</gene>
<dbReference type="PANTHER" id="PTHR30069">
    <property type="entry name" value="TONB-DEPENDENT OUTER MEMBRANE RECEPTOR"/>
    <property type="match status" value="1"/>
</dbReference>
<dbReference type="InterPro" id="IPR012910">
    <property type="entry name" value="Plug_dom"/>
</dbReference>
<dbReference type="Gene3D" id="2.60.40.1120">
    <property type="entry name" value="Carboxypeptidase-like, regulatory domain"/>
    <property type="match status" value="1"/>
</dbReference>